<protein>
    <submittedName>
        <fullName evidence="1">BAG family molecular chaperone regulator 8</fullName>
    </submittedName>
</protein>
<evidence type="ECO:0000313" key="1">
    <source>
        <dbReference type="EMBL" id="KAH9740212.1"/>
    </source>
</evidence>
<sequence>MASHNHHHHHHHHQQLLNCAGATTNCCCSSCCSHPSPQPTEPLLQAIASQLFQQQQHQQQQQPGSCCQGRTHITPQSQNFRQKIQNFHHHQQEKFVLSSLLSRIDALEASLQNFSLSPTSSFSLRDMAARVIQTHFRAFLVSRSRTLRQLKELALIKSAFNSLKSSVSNKTHFDFHVVSQKALDLLLILDSLQGGDPMIRDGKRSVSKDLIKFLEFVDGFVAKRHEISTKAAKNVRFVGNSIKPRNFRTNGGYLSGDQAEVMSKVRDRIEKIHAFSRVIKSEDEDVELESFHEVIDDDDEEENPRVYRSKNGVLVKRYVVAQPKVKKNVTFAENGNVYRFIDNGNGKSNGSISSGDGTLTDESASSDGNGQGIEVKEINDLPKETEDEKELYFENGVSMQSSDGERNPRRSMKAEGRNEIDGDYKDEDGQFVFSAPVPVKMESRADLMKKRKALKIVA</sequence>
<evidence type="ECO:0000313" key="2">
    <source>
        <dbReference type="Proteomes" id="UP000829398"/>
    </source>
</evidence>
<gene>
    <name evidence="1" type="ORF">KPL71_019401</name>
</gene>
<dbReference type="Proteomes" id="UP000829398">
    <property type="component" value="Chromosome 6"/>
</dbReference>
<name>A0ACB8K5Q0_CITSI</name>
<dbReference type="EMBL" id="CM039175">
    <property type="protein sequence ID" value="KAH9740212.1"/>
    <property type="molecule type" value="Genomic_DNA"/>
</dbReference>
<reference evidence="2" key="1">
    <citation type="journal article" date="2023" name="Hortic. Res.">
        <title>A chromosome-level phased genome enabling allele-level studies in sweet orange: a case study on citrus Huanglongbing tolerance.</title>
        <authorList>
            <person name="Wu B."/>
            <person name="Yu Q."/>
            <person name="Deng Z."/>
            <person name="Duan Y."/>
            <person name="Luo F."/>
            <person name="Gmitter F. Jr."/>
        </authorList>
    </citation>
    <scope>NUCLEOTIDE SEQUENCE [LARGE SCALE GENOMIC DNA]</scope>
    <source>
        <strain evidence="2">cv. Valencia</strain>
    </source>
</reference>
<proteinExistence type="predicted"/>
<organism evidence="1 2">
    <name type="scientific">Citrus sinensis</name>
    <name type="common">Sweet orange</name>
    <name type="synonym">Citrus aurantium var. sinensis</name>
    <dbReference type="NCBI Taxonomy" id="2711"/>
    <lineage>
        <taxon>Eukaryota</taxon>
        <taxon>Viridiplantae</taxon>
        <taxon>Streptophyta</taxon>
        <taxon>Embryophyta</taxon>
        <taxon>Tracheophyta</taxon>
        <taxon>Spermatophyta</taxon>
        <taxon>Magnoliopsida</taxon>
        <taxon>eudicotyledons</taxon>
        <taxon>Gunneridae</taxon>
        <taxon>Pentapetalae</taxon>
        <taxon>rosids</taxon>
        <taxon>malvids</taxon>
        <taxon>Sapindales</taxon>
        <taxon>Rutaceae</taxon>
        <taxon>Aurantioideae</taxon>
        <taxon>Citrus</taxon>
    </lineage>
</organism>
<accession>A0ACB8K5Q0</accession>
<comment type="caution">
    <text evidence="1">The sequence shown here is derived from an EMBL/GenBank/DDBJ whole genome shotgun (WGS) entry which is preliminary data.</text>
</comment>
<keyword evidence="2" id="KW-1185">Reference proteome</keyword>